<dbReference type="STRING" id="999630.TUZN_1643"/>
<evidence type="ECO:0000313" key="2">
    <source>
        <dbReference type="EMBL" id="AEA13109.1"/>
    </source>
</evidence>
<accession>F2L2Z0</accession>
<name>F2L2Z0_THEU7</name>
<dbReference type="eggNOG" id="arCOG07001">
    <property type="taxonomic scope" value="Archaea"/>
</dbReference>
<proteinExistence type="predicted"/>
<reference key="2">
    <citation type="submission" date="2011-03" db="EMBL/GenBank/DDBJ databases">
        <title>Complete genome sequence of the thermoacidophilic crenarchaeon Thermoproteus uzoniensis 768-20.</title>
        <authorList>
            <person name="Mardanov A.V."/>
            <person name="Gumerov V.M."/>
            <person name="Beletsky A.V."/>
            <person name="Prokofeva M.I."/>
            <person name="Bonch-Osmolovskaya E.A."/>
            <person name="Ravin N.V."/>
            <person name="Skryabin K.G."/>
        </authorList>
    </citation>
    <scope>NUCLEOTIDE SEQUENCE</scope>
    <source>
        <strain>768-20</strain>
    </source>
</reference>
<organism evidence="2 3">
    <name type="scientific">Thermoproteus uzoniensis (strain 768-20)</name>
    <dbReference type="NCBI Taxonomy" id="999630"/>
    <lineage>
        <taxon>Archaea</taxon>
        <taxon>Thermoproteota</taxon>
        <taxon>Thermoprotei</taxon>
        <taxon>Thermoproteales</taxon>
        <taxon>Thermoproteaceae</taxon>
        <taxon>Thermoproteus</taxon>
    </lineage>
</organism>
<dbReference type="HOGENOM" id="CLU_2340347_0_0_2"/>
<dbReference type="EMBL" id="CP002590">
    <property type="protein sequence ID" value="AEA13109.1"/>
    <property type="molecule type" value="Genomic_DNA"/>
</dbReference>
<dbReference type="InterPro" id="IPR021540">
    <property type="entry name" value="PAE0736-like_N"/>
</dbReference>
<feature type="domain" description="PAE0736-like N-terminal" evidence="1">
    <location>
        <begin position="4"/>
        <end position="69"/>
    </location>
</feature>
<gene>
    <name evidence="2" type="ordered locus">TUZN_1643</name>
</gene>
<sequence length="97" mass="10673">MAVILATTIGGKEAAIARDLCDCLYGQGDTAVVCEPISPGVFYAKFSDKSVLDRCLSMKYFKAMIKRVELYDGVSDSAPSQGYSRARRVGKYIFIKF</sequence>
<protein>
    <recommendedName>
        <fullName evidence="1">PAE0736-like N-terminal domain-containing protein</fullName>
    </recommendedName>
</protein>
<dbReference type="Proteomes" id="UP000008138">
    <property type="component" value="Chromosome"/>
</dbReference>
<dbReference type="RefSeq" id="WP_013680444.1">
    <property type="nucleotide sequence ID" value="NC_015315.1"/>
</dbReference>
<dbReference type="GeneID" id="10361162"/>
<keyword evidence="3" id="KW-1185">Reference proteome</keyword>
<reference evidence="2 3" key="1">
    <citation type="journal article" date="2011" name="J. Bacteriol.">
        <title>Complete genome sequence of the thermoacidophilic crenarchaeon Thermoproteus uzoniensis 768-20.</title>
        <authorList>
            <person name="Mardanov A.V."/>
            <person name="Gumerov V.M."/>
            <person name="Beletsky A.V."/>
            <person name="Prokofeva M.I."/>
            <person name="Bonch-Osmolovskaya E.A."/>
            <person name="Ravin N.V."/>
            <person name="Skryabin K.G."/>
        </authorList>
    </citation>
    <scope>NUCLEOTIDE SEQUENCE [LARGE SCALE GENOMIC DNA]</scope>
    <source>
        <strain evidence="2 3">768-20</strain>
    </source>
</reference>
<evidence type="ECO:0000259" key="1">
    <source>
        <dbReference type="Pfam" id="PF11424"/>
    </source>
</evidence>
<dbReference type="KEGG" id="tuz:TUZN_1643"/>
<dbReference type="Pfam" id="PF11424">
    <property type="entry name" value="DUF3195"/>
    <property type="match status" value="1"/>
</dbReference>
<dbReference type="SUPFAM" id="SSF143437">
    <property type="entry name" value="THUMP domain-like"/>
    <property type="match status" value="1"/>
</dbReference>
<dbReference type="AlphaFoldDB" id="F2L2Z0"/>
<evidence type="ECO:0000313" key="3">
    <source>
        <dbReference type="Proteomes" id="UP000008138"/>
    </source>
</evidence>
<dbReference type="Gene3D" id="3.30.70.1650">
    <property type="entry name" value="PDO, CxxC motif"/>
    <property type="match status" value="1"/>
</dbReference>